<feature type="coiled-coil region" evidence="1">
    <location>
        <begin position="10"/>
        <end position="143"/>
    </location>
</feature>
<reference evidence="3 4" key="1">
    <citation type="submission" date="2023-01" db="EMBL/GenBank/DDBJ databases">
        <authorList>
            <person name="Kreplak J."/>
        </authorList>
    </citation>
    <scope>NUCLEOTIDE SEQUENCE [LARGE SCALE GENOMIC DNA]</scope>
</reference>
<evidence type="ECO:0008006" key="5">
    <source>
        <dbReference type="Google" id="ProtNLM"/>
    </source>
</evidence>
<accession>A0AAV0Z025</accession>
<sequence>MNLLPENGCCTELKKKYSKLQESRNALREAVKLLEQTVNKFQTQNVSLKKAYQEESAKAKIEKEEKLKEFNAKVLLENEVSALKSEITALQLKCDTVAQEEHEDVEALEADISDKEKEIDRLKKVVEKEKKKAESERKVVENEVCALKAEINALQQKCGTTAQEENENVKALKADICDKEKEIVRLKKLVEKEKKRADSERKVVGTEVSALKAEISALQQKCGTNAQEENENVKALKANISDKEKENDRLKKLMEKEKKRADSERKVAENEVSALKSEINALQQISVTVAQEENESKALKADIFDKEQELDRLKKLMEKEKKRADSERKVAENEVSSLKAEINTLQQKCGTIAQKVNEDVKALKADISDKEKEIDRLKKLVEKEKKRADSERKVAENEVSALKSEINTLQQISVTVAQEENDNNALKADISAKEKEIDRLKKLVEKEKKRADSEMKAAENEVSALKSEINALQQKRGSVAQEENENKALKADISDKEKEIDRLKKLVEKEKKRADSERKVSENEVSALKSEINALQQKCATVAQEENESKALKADIFDKEKELDRLKKLMEKEKKRADSERKVAENEVSSLKAEINMLQQKCGTIAQEVNEDVKALKADISDKEKEIDRLKKLVEKEKKRADSERKVAENEKKKAAEACKLLEAEKKVSMNKGMQLSKIEAEKVEEYRLQQVHLEKEVTETKMKLASELLKFKEASKRVEAEKQKLLVEKRNAESKLKKAQEQVGVEKQKAVREKRRADEEHVKVEEQKRLAQDNWKSGKEAKHLADQRSRELLENKKTIEDLKQKIQELSSLRKPNEISGVSSNGSAESDKIQLLKSSLELEKLRAKHAREKLKHERKKFEHERMKFKYEECCRNTFQKELHRIKLDCIQNYNHLTMLDASFSHVAGSMHGPAKCQNMPSMQKPDVMTQLCNLGMPQMHSCVENELTKPCGVKVGACDSLRKSMQNPPLLAISEGNYTEPITGKRSVICHDGIRNRISDTIECVANLSSEESDRPHKKRKKSHREKEHTPGNEKKKAEDPKAGVYEDADGFRQTTCPAYRDRIFDEIYSGNAMKLLDLENAVDEERYRRAMSAPLSPLSLETETVALNNVEPFQDKVLHTDLLNQRDLSPSTRCDVIDVGMNSNMQKFDAFTVPCNGDKSKQDIPTDVTLQEAHSLENLKDTSLAEIGNGSLHNQLPNFCLIVSDRDDNSSISRKLLATRNCIARCSLDTQTGWEVASILTAVDMEEISSQNEKLSMLLTLLLFNFTMTAMKFSEGNLILCLSSYAEHICRVLADADTRMLLLEKNSLLELLRLIEDFLIEGKVILKDIVPTETPSDSDLRNENFLDGLDTLSSKVAMDEQLVAAGIILASICAATDYIGFLSEASYNILRLCRYDSFMVLTILHIFANLGGKKYFDSCSFGLMVTVLKSLVMFLEGGSISVTPASCLPSINQLSTDLCTSVKCPFSEGAESIDVVTFLLLEKIKKHLFQQEGQFDSSCFRSLLDNYNNGQWSNQDVVPCTNSISCDASCCLKNHVACRTQPDVHIDVTLCQLSDILSLLELVANKMGWQWTNTKLVPQLLHVLDSCVVENAAVAVIALLGQLGRFGVDAGGYEDQGVEHLRSKLLSYLNNFSIKAGTSLQIAAATALFGLLPLDLEAALKNEFNLSAHSSKSISDDAASLKKWFSGLAEHQRESLNGILRCAD</sequence>
<dbReference type="EMBL" id="OX451736">
    <property type="protein sequence ID" value="CAI8590353.1"/>
    <property type="molecule type" value="Genomic_DNA"/>
</dbReference>
<keyword evidence="1" id="KW-0175">Coiled coil</keyword>
<gene>
    <name evidence="3" type="ORF">VFH_I437200</name>
</gene>
<organism evidence="3 4">
    <name type="scientific">Vicia faba</name>
    <name type="common">Broad bean</name>
    <name type="synonym">Faba vulgaris</name>
    <dbReference type="NCBI Taxonomy" id="3906"/>
    <lineage>
        <taxon>Eukaryota</taxon>
        <taxon>Viridiplantae</taxon>
        <taxon>Streptophyta</taxon>
        <taxon>Embryophyta</taxon>
        <taxon>Tracheophyta</taxon>
        <taxon>Spermatophyta</taxon>
        <taxon>Magnoliopsida</taxon>
        <taxon>eudicotyledons</taxon>
        <taxon>Gunneridae</taxon>
        <taxon>Pentapetalae</taxon>
        <taxon>rosids</taxon>
        <taxon>fabids</taxon>
        <taxon>Fabales</taxon>
        <taxon>Fabaceae</taxon>
        <taxon>Papilionoideae</taxon>
        <taxon>50 kb inversion clade</taxon>
        <taxon>NPAAA clade</taxon>
        <taxon>Hologalegina</taxon>
        <taxon>IRL clade</taxon>
        <taxon>Fabeae</taxon>
        <taxon>Vicia</taxon>
    </lineage>
</organism>
<evidence type="ECO:0000313" key="3">
    <source>
        <dbReference type="EMBL" id="CAI8590353.1"/>
    </source>
</evidence>
<feature type="region of interest" description="Disordered" evidence="2">
    <location>
        <begin position="737"/>
        <end position="765"/>
    </location>
</feature>
<evidence type="ECO:0000256" key="2">
    <source>
        <dbReference type="SAM" id="MobiDB-lite"/>
    </source>
</evidence>
<dbReference type="PANTHER" id="PTHR35480">
    <property type="entry name" value="MATERNAL EFFECT EMBRYO ARREST 22"/>
    <property type="match status" value="1"/>
</dbReference>
<evidence type="ECO:0000313" key="4">
    <source>
        <dbReference type="Proteomes" id="UP001157006"/>
    </source>
</evidence>
<dbReference type="Proteomes" id="UP001157006">
    <property type="component" value="Chromosome 1L"/>
</dbReference>
<feature type="coiled-coil region" evidence="1">
    <location>
        <begin position="226"/>
        <end position="665"/>
    </location>
</feature>
<name>A0AAV0Z025_VICFA</name>
<keyword evidence="4" id="KW-1185">Reference proteome</keyword>
<feature type="compositionally biased region" description="Basic and acidic residues" evidence="2">
    <location>
        <begin position="1025"/>
        <end position="1042"/>
    </location>
</feature>
<proteinExistence type="predicted"/>
<feature type="region of interest" description="Disordered" evidence="2">
    <location>
        <begin position="1008"/>
        <end position="1044"/>
    </location>
</feature>
<protein>
    <recommendedName>
        <fullName evidence="5">Maternal effect embryo arrest 22</fullName>
    </recommendedName>
</protein>
<evidence type="ECO:0000256" key="1">
    <source>
        <dbReference type="SAM" id="Coils"/>
    </source>
</evidence>
<dbReference type="PANTHER" id="PTHR35480:SF1">
    <property type="entry name" value="MATERNAL EFFECT EMBRYO ARREST 22"/>
    <property type="match status" value="1"/>
</dbReference>
<feature type="coiled-coil region" evidence="1">
    <location>
        <begin position="837"/>
        <end position="864"/>
    </location>
</feature>